<dbReference type="EMBL" id="MU863692">
    <property type="protein sequence ID" value="KAK4096912.1"/>
    <property type="molecule type" value="Genomic_DNA"/>
</dbReference>
<organism evidence="2 3">
    <name type="scientific">Parathielavia hyrcaniae</name>
    <dbReference type="NCBI Taxonomy" id="113614"/>
    <lineage>
        <taxon>Eukaryota</taxon>
        <taxon>Fungi</taxon>
        <taxon>Dikarya</taxon>
        <taxon>Ascomycota</taxon>
        <taxon>Pezizomycotina</taxon>
        <taxon>Sordariomycetes</taxon>
        <taxon>Sordariomycetidae</taxon>
        <taxon>Sordariales</taxon>
        <taxon>Chaetomiaceae</taxon>
        <taxon>Parathielavia</taxon>
    </lineage>
</organism>
<protein>
    <submittedName>
        <fullName evidence="2">Uncharacterized protein</fullName>
    </submittedName>
</protein>
<evidence type="ECO:0000313" key="2">
    <source>
        <dbReference type="EMBL" id="KAK4096912.1"/>
    </source>
</evidence>
<sequence>MATGTRRSLSSFLQADDAQLRRLRKLYGRHCRQDRGPLRHRPHTRSCMMCFIVRVRMSAIARSTMQDSADSKTGQTRQEEPQTRLSDEPENPCKLDMCDTGYNNLGEPLYCECEAGEVAPAWERPTDICPRTGLWAHDTCFEEHGAFVGWDATRHRCF</sequence>
<reference evidence="2" key="1">
    <citation type="journal article" date="2023" name="Mol. Phylogenet. Evol.">
        <title>Genome-scale phylogeny and comparative genomics of the fungal order Sordariales.</title>
        <authorList>
            <person name="Hensen N."/>
            <person name="Bonometti L."/>
            <person name="Westerberg I."/>
            <person name="Brannstrom I.O."/>
            <person name="Guillou S."/>
            <person name="Cros-Aarteil S."/>
            <person name="Calhoun S."/>
            <person name="Haridas S."/>
            <person name="Kuo A."/>
            <person name="Mondo S."/>
            <person name="Pangilinan J."/>
            <person name="Riley R."/>
            <person name="LaButti K."/>
            <person name="Andreopoulos B."/>
            <person name="Lipzen A."/>
            <person name="Chen C."/>
            <person name="Yan M."/>
            <person name="Daum C."/>
            <person name="Ng V."/>
            <person name="Clum A."/>
            <person name="Steindorff A."/>
            <person name="Ohm R.A."/>
            <person name="Martin F."/>
            <person name="Silar P."/>
            <person name="Natvig D.O."/>
            <person name="Lalanne C."/>
            <person name="Gautier V."/>
            <person name="Ament-Velasquez S.L."/>
            <person name="Kruys A."/>
            <person name="Hutchinson M.I."/>
            <person name="Powell A.J."/>
            <person name="Barry K."/>
            <person name="Miller A.N."/>
            <person name="Grigoriev I.V."/>
            <person name="Debuchy R."/>
            <person name="Gladieux P."/>
            <person name="Hiltunen Thoren M."/>
            <person name="Johannesson H."/>
        </authorList>
    </citation>
    <scope>NUCLEOTIDE SEQUENCE</scope>
    <source>
        <strain evidence="2">CBS 757.83</strain>
    </source>
</reference>
<evidence type="ECO:0000256" key="1">
    <source>
        <dbReference type="SAM" id="MobiDB-lite"/>
    </source>
</evidence>
<comment type="caution">
    <text evidence="2">The sequence shown here is derived from an EMBL/GenBank/DDBJ whole genome shotgun (WGS) entry which is preliminary data.</text>
</comment>
<feature type="region of interest" description="Disordered" evidence="1">
    <location>
        <begin position="63"/>
        <end position="91"/>
    </location>
</feature>
<feature type="compositionally biased region" description="Basic and acidic residues" evidence="1">
    <location>
        <begin position="77"/>
        <end position="91"/>
    </location>
</feature>
<accession>A0AAN6SXX5</accession>
<keyword evidence="3" id="KW-1185">Reference proteome</keyword>
<dbReference type="AlphaFoldDB" id="A0AAN6SXX5"/>
<gene>
    <name evidence="2" type="ORF">N658DRAFT_319708</name>
</gene>
<evidence type="ECO:0000313" key="3">
    <source>
        <dbReference type="Proteomes" id="UP001305647"/>
    </source>
</evidence>
<name>A0AAN6SXX5_9PEZI</name>
<proteinExistence type="predicted"/>
<feature type="compositionally biased region" description="Polar residues" evidence="1">
    <location>
        <begin position="63"/>
        <end position="76"/>
    </location>
</feature>
<reference evidence="2" key="2">
    <citation type="submission" date="2023-05" db="EMBL/GenBank/DDBJ databases">
        <authorList>
            <consortium name="Lawrence Berkeley National Laboratory"/>
            <person name="Steindorff A."/>
            <person name="Hensen N."/>
            <person name="Bonometti L."/>
            <person name="Westerberg I."/>
            <person name="Brannstrom I.O."/>
            <person name="Guillou S."/>
            <person name="Cros-Aarteil S."/>
            <person name="Calhoun S."/>
            <person name="Haridas S."/>
            <person name="Kuo A."/>
            <person name="Mondo S."/>
            <person name="Pangilinan J."/>
            <person name="Riley R."/>
            <person name="Labutti K."/>
            <person name="Andreopoulos B."/>
            <person name="Lipzen A."/>
            <person name="Chen C."/>
            <person name="Yanf M."/>
            <person name="Daum C."/>
            <person name="Ng V."/>
            <person name="Clum A."/>
            <person name="Ohm R."/>
            <person name="Martin F."/>
            <person name="Silar P."/>
            <person name="Natvig D."/>
            <person name="Lalanne C."/>
            <person name="Gautier V."/>
            <person name="Ament-Velasquez S.L."/>
            <person name="Kruys A."/>
            <person name="Hutchinson M.I."/>
            <person name="Powell A.J."/>
            <person name="Barry K."/>
            <person name="Miller A.N."/>
            <person name="Grigoriev I.V."/>
            <person name="Debuchy R."/>
            <person name="Gladieux P."/>
            <person name="Thoren M.H."/>
            <person name="Johannesson H."/>
        </authorList>
    </citation>
    <scope>NUCLEOTIDE SEQUENCE</scope>
    <source>
        <strain evidence="2">CBS 757.83</strain>
    </source>
</reference>
<dbReference type="Proteomes" id="UP001305647">
    <property type="component" value="Unassembled WGS sequence"/>
</dbReference>